<keyword evidence="3 5" id="KW-1133">Transmembrane helix</keyword>
<evidence type="ECO:0000256" key="3">
    <source>
        <dbReference type="ARBA" id="ARBA00022989"/>
    </source>
</evidence>
<gene>
    <name evidence="7" type="ORF">GCM10007108_03110</name>
</gene>
<dbReference type="Proteomes" id="UP000632195">
    <property type="component" value="Unassembled WGS sequence"/>
</dbReference>
<feature type="transmembrane region" description="Helical" evidence="5">
    <location>
        <begin position="377"/>
        <end position="401"/>
    </location>
</feature>
<proteinExistence type="predicted"/>
<feature type="transmembrane region" description="Helical" evidence="5">
    <location>
        <begin position="171"/>
        <end position="192"/>
    </location>
</feature>
<feature type="transmembrane region" description="Helical" evidence="5">
    <location>
        <begin position="413"/>
        <end position="434"/>
    </location>
</feature>
<evidence type="ECO:0000256" key="5">
    <source>
        <dbReference type="SAM" id="Phobius"/>
    </source>
</evidence>
<feature type="domain" description="Amino acid permease/ SLC12A" evidence="6">
    <location>
        <begin position="20"/>
        <end position="431"/>
    </location>
</feature>
<keyword evidence="4 5" id="KW-0472">Membrane</keyword>
<dbReference type="PANTHER" id="PTHR47547">
    <property type="match status" value="1"/>
</dbReference>
<dbReference type="GO" id="GO:0016020">
    <property type="term" value="C:membrane"/>
    <property type="evidence" value="ECO:0007669"/>
    <property type="project" value="UniProtKB-SubCell"/>
</dbReference>
<feature type="transmembrane region" description="Helical" evidence="5">
    <location>
        <begin position="354"/>
        <end position="371"/>
    </location>
</feature>
<comment type="subcellular location">
    <subcellularLocation>
        <location evidence="1">Membrane</location>
        <topology evidence="1">Multi-pass membrane protein</topology>
    </subcellularLocation>
</comment>
<feature type="transmembrane region" description="Helical" evidence="5">
    <location>
        <begin position="138"/>
        <end position="159"/>
    </location>
</feature>
<sequence length="594" mass="64146">MSEQTVETVRLRKSLSSLDIFLISFTGMVGSGWLLGVLAGNEYAGPGIIVTWVIGGVFFMVLAIIFSELGTMFPFSGSLVRFNHYSHGPISNFFLGWAYLIGAIATPPVEAAALTGFISSFVPGLYNSKVSLLTPLGVLVAVAILGTFTFIQYVGVNVFGKANAGMTWFKIAAIILTIIFALSLIFHASNFFQYRGGFLPYGGSSLFAALVPSGVVFSYEGFRQGLDYAGETRNPKRSVPIGMLGAITAAMAVYILLQLAFTGGISWSAAGVKPGDWSALGTSPWDANPFYYEFRSTGIPLLVGFSIVLLIASVVSSASTLGAYSGTSGRSFFGMSRLSYFPEIFGRLHPRFQTPWISILLTFVIGIFFLLPFPSWYALVSIDASFTVYAYLAAGISNTVLRRTMGDYERPFSTPLSAVLSPIGFIVASLLVYWSGWSTISVLLVVVSAGLPLLLFSAYGRRALGIGLYPAVTFGTTYWAALAAVGALYFTGTIGFTYFWALYTALEVAAYIYLRLSASSGIDAVRASLWVVIYNSGLALVSYYGSLGTGVVGYPWDYIIVALFSLAVYFIAVRTGYEPQELRAYRESGYLVEE</sequence>
<dbReference type="PANTHER" id="PTHR47547:SF1">
    <property type="entry name" value="ASPARTATE-PROTON SYMPORTER"/>
    <property type="match status" value="1"/>
</dbReference>
<reference evidence="7" key="2">
    <citation type="submission" date="2022-09" db="EMBL/GenBank/DDBJ databases">
        <authorList>
            <person name="Sun Q."/>
            <person name="Ohkuma M."/>
        </authorList>
    </citation>
    <scope>NUCLEOTIDE SEQUENCE</scope>
    <source>
        <strain evidence="7">JCM 13583</strain>
    </source>
</reference>
<feature type="transmembrane region" description="Helical" evidence="5">
    <location>
        <begin position="440"/>
        <end position="459"/>
    </location>
</feature>
<organism evidence="7 8">
    <name type="scientific">Thermogymnomonas acidicola</name>
    <dbReference type="NCBI Taxonomy" id="399579"/>
    <lineage>
        <taxon>Archaea</taxon>
        <taxon>Methanobacteriati</taxon>
        <taxon>Thermoplasmatota</taxon>
        <taxon>Thermoplasmata</taxon>
        <taxon>Thermoplasmatales</taxon>
        <taxon>Thermogymnomonas</taxon>
    </lineage>
</organism>
<dbReference type="EMBL" id="BMNY01000001">
    <property type="protein sequence ID" value="GGM68402.1"/>
    <property type="molecule type" value="Genomic_DNA"/>
</dbReference>
<feature type="transmembrane region" description="Helical" evidence="5">
    <location>
        <begin position="52"/>
        <end position="73"/>
    </location>
</feature>
<dbReference type="RefSeq" id="WP_188679732.1">
    <property type="nucleotide sequence ID" value="NZ_BMNY01000001.1"/>
</dbReference>
<dbReference type="InterPro" id="IPR052962">
    <property type="entry name" value="AA_Transporter_AGT"/>
</dbReference>
<feature type="transmembrane region" description="Helical" evidence="5">
    <location>
        <begin position="558"/>
        <end position="577"/>
    </location>
</feature>
<feature type="transmembrane region" description="Helical" evidence="5">
    <location>
        <begin position="466"/>
        <end position="490"/>
    </location>
</feature>
<keyword evidence="8" id="KW-1185">Reference proteome</keyword>
<protein>
    <submittedName>
        <fullName evidence="7">Amino acid permease</fullName>
    </submittedName>
</protein>
<feature type="transmembrane region" description="Helical" evidence="5">
    <location>
        <begin position="496"/>
        <end position="516"/>
    </location>
</feature>
<dbReference type="Gene3D" id="1.20.1740.10">
    <property type="entry name" value="Amino acid/polyamine transporter I"/>
    <property type="match status" value="1"/>
</dbReference>
<keyword evidence="2 5" id="KW-0812">Transmembrane</keyword>
<feature type="transmembrane region" description="Helical" evidence="5">
    <location>
        <begin position="94"/>
        <end position="118"/>
    </location>
</feature>
<feature type="transmembrane region" description="Helical" evidence="5">
    <location>
        <begin position="20"/>
        <end position="40"/>
    </location>
</feature>
<dbReference type="GO" id="GO:0055085">
    <property type="term" value="P:transmembrane transport"/>
    <property type="evidence" value="ECO:0007669"/>
    <property type="project" value="InterPro"/>
</dbReference>
<evidence type="ECO:0000259" key="6">
    <source>
        <dbReference type="Pfam" id="PF00324"/>
    </source>
</evidence>
<dbReference type="Pfam" id="PF00324">
    <property type="entry name" value="AA_permease"/>
    <property type="match status" value="1"/>
</dbReference>
<evidence type="ECO:0000256" key="1">
    <source>
        <dbReference type="ARBA" id="ARBA00004141"/>
    </source>
</evidence>
<evidence type="ECO:0000256" key="4">
    <source>
        <dbReference type="ARBA" id="ARBA00023136"/>
    </source>
</evidence>
<reference evidence="7" key="1">
    <citation type="journal article" date="2014" name="Int. J. Syst. Evol. Microbiol.">
        <title>Complete genome sequence of Corynebacterium casei LMG S-19264T (=DSM 44701T), isolated from a smear-ripened cheese.</title>
        <authorList>
            <consortium name="US DOE Joint Genome Institute (JGI-PGF)"/>
            <person name="Walter F."/>
            <person name="Albersmeier A."/>
            <person name="Kalinowski J."/>
            <person name="Ruckert C."/>
        </authorList>
    </citation>
    <scope>NUCLEOTIDE SEQUENCE</scope>
    <source>
        <strain evidence="7">JCM 13583</strain>
    </source>
</reference>
<evidence type="ECO:0000256" key="2">
    <source>
        <dbReference type="ARBA" id="ARBA00022692"/>
    </source>
</evidence>
<accession>A0AA37F8U3</accession>
<evidence type="ECO:0000313" key="8">
    <source>
        <dbReference type="Proteomes" id="UP000632195"/>
    </source>
</evidence>
<feature type="transmembrane region" description="Helical" evidence="5">
    <location>
        <begin position="239"/>
        <end position="261"/>
    </location>
</feature>
<dbReference type="AlphaFoldDB" id="A0AA37F8U3"/>
<comment type="caution">
    <text evidence="7">The sequence shown here is derived from an EMBL/GenBank/DDBJ whole genome shotgun (WGS) entry which is preliminary data.</text>
</comment>
<dbReference type="InterPro" id="IPR004841">
    <property type="entry name" value="AA-permease/SLC12A_dom"/>
</dbReference>
<feature type="transmembrane region" description="Helical" evidence="5">
    <location>
        <begin position="299"/>
        <end position="324"/>
    </location>
</feature>
<feature type="transmembrane region" description="Helical" evidence="5">
    <location>
        <begin position="528"/>
        <end position="546"/>
    </location>
</feature>
<name>A0AA37F8U3_9ARCH</name>
<evidence type="ECO:0000313" key="7">
    <source>
        <dbReference type="EMBL" id="GGM68402.1"/>
    </source>
</evidence>
<feature type="transmembrane region" description="Helical" evidence="5">
    <location>
        <begin position="198"/>
        <end position="219"/>
    </location>
</feature>